<evidence type="ECO:0000313" key="4">
    <source>
        <dbReference type="Proteomes" id="UP001046870"/>
    </source>
</evidence>
<dbReference type="EMBL" id="JAFDVH010000014">
    <property type="protein sequence ID" value="KAG7465208.1"/>
    <property type="molecule type" value="Genomic_DNA"/>
</dbReference>
<keyword evidence="1" id="KW-0472">Membrane</keyword>
<feature type="chain" id="PRO_5038373128" evidence="2">
    <location>
        <begin position="20"/>
        <end position="227"/>
    </location>
</feature>
<feature type="transmembrane region" description="Helical" evidence="1">
    <location>
        <begin position="132"/>
        <end position="154"/>
    </location>
</feature>
<name>A0A9D3PTJ5_MEGAT</name>
<keyword evidence="1" id="KW-1133">Transmembrane helix</keyword>
<comment type="caution">
    <text evidence="3">The sequence shown here is derived from an EMBL/GenBank/DDBJ whole genome shotgun (WGS) entry which is preliminary data.</text>
</comment>
<gene>
    <name evidence="3" type="ORF">MATL_G00173810</name>
</gene>
<organism evidence="3 4">
    <name type="scientific">Megalops atlanticus</name>
    <name type="common">Tarpon</name>
    <name type="synonym">Clupea gigantea</name>
    <dbReference type="NCBI Taxonomy" id="7932"/>
    <lineage>
        <taxon>Eukaryota</taxon>
        <taxon>Metazoa</taxon>
        <taxon>Chordata</taxon>
        <taxon>Craniata</taxon>
        <taxon>Vertebrata</taxon>
        <taxon>Euteleostomi</taxon>
        <taxon>Actinopterygii</taxon>
        <taxon>Neopterygii</taxon>
        <taxon>Teleostei</taxon>
        <taxon>Elopiformes</taxon>
        <taxon>Megalopidae</taxon>
        <taxon>Megalops</taxon>
    </lineage>
</organism>
<dbReference type="Gene3D" id="2.60.40.10">
    <property type="entry name" value="Immunoglobulins"/>
    <property type="match status" value="1"/>
</dbReference>
<dbReference type="Proteomes" id="UP001046870">
    <property type="component" value="Chromosome 14"/>
</dbReference>
<evidence type="ECO:0000256" key="1">
    <source>
        <dbReference type="SAM" id="Phobius"/>
    </source>
</evidence>
<dbReference type="InterPro" id="IPR013783">
    <property type="entry name" value="Ig-like_fold"/>
</dbReference>
<keyword evidence="4" id="KW-1185">Reference proteome</keyword>
<reference evidence="3" key="1">
    <citation type="submission" date="2021-01" db="EMBL/GenBank/DDBJ databases">
        <authorList>
            <person name="Zahm M."/>
            <person name="Roques C."/>
            <person name="Cabau C."/>
            <person name="Klopp C."/>
            <person name="Donnadieu C."/>
            <person name="Jouanno E."/>
            <person name="Lampietro C."/>
            <person name="Louis A."/>
            <person name="Herpin A."/>
            <person name="Echchiki A."/>
            <person name="Berthelot C."/>
            <person name="Parey E."/>
            <person name="Roest-Crollius H."/>
            <person name="Braasch I."/>
            <person name="Postlethwait J."/>
            <person name="Bobe J."/>
            <person name="Montfort J."/>
            <person name="Bouchez O."/>
            <person name="Begum T."/>
            <person name="Mejri S."/>
            <person name="Adams A."/>
            <person name="Chen W.-J."/>
            <person name="Guiguen Y."/>
        </authorList>
    </citation>
    <scope>NUCLEOTIDE SEQUENCE</scope>
    <source>
        <strain evidence="3">YG-15Mar2019-1</strain>
        <tissue evidence="3">Brain</tissue>
    </source>
</reference>
<keyword evidence="2" id="KW-0732">Signal</keyword>
<accession>A0A9D3PTJ5</accession>
<protein>
    <submittedName>
        <fullName evidence="3">Uncharacterized protein</fullName>
    </submittedName>
</protein>
<dbReference type="AlphaFoldDB" id="A0A9D3PTJ5"/>
<sequence>MSALIGLVLVLATVSDGSSFPCNATGNKTLTQCYGTVGQPLFIHLITNPSGYDLKLKNKITMTDVFNLKKNKSKFDGTFANHSTFYLNGTLQLTKAEKIHSGEYLFEIFHASEGRLLQVTTIELFIKGKLTLIPVAIVVVILLAVLLLGMYTLYKRKNRPKAPVDNRPDAVQELVYAQVTVVEKKNQKGKEVEPDTVYDQVNASGPSEAVTDKTKSQGEIVYASIHT</sequence>
<keyword evidence="1" id="KW-0812">Transmembrane</keyword>
<evidence type="ECO:0000256" key="2">
    <source>
        <dbReference type="SAM" id="SignalP"/>
    </source>
</evidence>
<proteinExistence type="predicted"/>
<feature type="signal peptide" evidence="2">
    <location>
        <begin position="1"/>
        <end position="19"/>
    </location>
</feature>
<evidence type="ECO:0000313" key="3">
    <source>
        <dbReference type="EMBL" id="KAG7465208.1"/>
    </source>
</evidence>
<dbReference type="OrthoDB" id="8724511at2759"/>